<keyword evidence="4" id="KW-0507">mRNA processing</keyword>
<name>A0A0K0EKP2_STRER</name>
<dbReference type="AlphaFoldDB" id="A0A0K0EKP2"/>
<evidence type="ECO:0000256" key="2">
    <source>
        <dbReference type="ARBA" id="ARBA00010788"/>
    </source>
</evidence>
<evidence type="ECO:0000256" key="7">
    <source>
        <dbReference type="ARBA" id="ARBA00023242"/>
    </source>
</evidence>
<accession>A0A0K0EKP2</accession>
<dbReference type="GO" id="GO:0006397">
    <property type="term" value="P:mRNA processing"/>
    <property type="evidence" value="ECO:0007669"/>
    <property type="project" value="UniProtKB-KW"/>
</dbReference>
<reference evidence="9" key="1">
    <citation type="submission" date="2015-08" db="UniProtKB">
        <authorList>
            <consortium name="WormBaseParasite"/>
        </authorList>
    </citation>
    <scope>IDENTIFICATION</scope>
</reference>
<dbReference type="GO" id="GO:0071013">
    <property type="term" value="C:catalytic step 2 spliceosome"/>
    <property type="evidence" value="ECO:0007669"/>
    <property type="project" value="TreeGrafter"/>
</dbReference>
<protein>
    <recommendedName>
        <fullName evidence="3">Pre-mRNA-splicing factor SPF27</fullName>
    </recommendedName>
</protein>
<sequence>MLALESSSTSNSNNEYLIDALPYFDTNFGEEERNFALKLIEAECKIYRPTKNYLQNYVEPDYDCFLTDTLKNEMERMEKGLPMEKIDLSQYEKIYNSNTKFNDRQSVLKALSITKSKLEHLQLRRINLEIMEEYGNDVCLQYNKLLQETFNKEDVELNISKAKLMEIHASRKRSHLEAGEKIQFLENNWVHLVTKTFHMKKDIDSLKKKQKMES</sequence>
<dbReference type="Proteomes" id="UP000035681">
    <property type="component" value="Unplaced"/>
</dbReference>
<keyword evidence="7" id="KW-0539">Nucleus</keyword>
<dbReference type="GO" id="GO:0008380">
    <property type="term" value="P:RNA splicing"/>
    <property type="evidence" value="ECO:0007669"/>
    <property type="project" value="UniProtKB-KW"/>
</dbReference>
<keyword evidence="6" id="KW-0508">mRNA splicing</keyword>
<evidence type="ECO:0000256" key="1">
    <source>
        <dbReference type="ARBA" id="ARBA00004123"/>
    </source>
</evidence>
<keyword evidence="5" id="KW-0747">Spliceosome</keyword>
<proteinExistence type="inferred from homology"/>
<dbReference type="Pfam" id="PF05700">
    <property type="entry name" value="BCAS2"/>
    <property type="match status" value="1"/>
</dbReference>
<evidence type="ECO:0000256" key="4">
    <source>
        <dbReference type="ARBA" id="ARBA00022664"/>
    </source>
</evidence>
<dbReference type="GO" id="GO:0000974">
    <property type="term" value="C:Prp19 complex"/>
    <property type="evidence" value="ECO:0007669"/>
    <property type="project" value="TreeGrafter"/>
</dbReference>
<dbReference type="InterPro" id="IPR008409">
    <property type="entry name" value="SPF27"/>
</dbReference>
<organism evidence="9">
    <name type="scientific">Strongyloides stercoralis</name>
    <name type="common">Threadworm</name>
    <dbReference type="NCBI Taxonomy" id="6248"/>
    <lineage>
        <taxon>Eukaryota</taxon>
        <taxon>Metazoa</taxon>
        <taxon>Ecdysozoa</taxon>
        <taxon>Nematoda</taxon>
        <taxon>Chromadorea</taxon>
        <taxon>Rhabditida</taxon>
        <taxon>Tylenchina</taxon>
        <taxon>Panagrolaimomorpha</taxon>
        <taxon>Strongyloidoidea</taxon>
        <taxon>Strongyloididae</taxon>
        <taxon>Strongyloides</taxon>
    </lineage>
</organism>
<keyword evidence="8" id="KW-1185">Reference proteome</keyword>
<comment type="subcellular location">
    <subcellularLocation>
        <location evidence="1">Nucleus</location>
    </subcellularLocation>
</comment>
<dbReference type="WBParaSite" id="SSTP_0001003500.1">
    <property type="protein sequence ID" value="SSTP_0001003500.1"/>
    <property type="gene ID" value="SSTP_0001003500"/>
</dbReference>
<dbReference type="GO" id="GO:0071011">
    <property type="term" value="C:precatalytic spliceosome"/>
    <property type="evidence" value="ECO:0007669"/>
    <property type="project" value="TreeGrafter"/>
</dbReference>
<evidence type="ECO:0000256" key="6">
    <source>
        <dbReference type="ARBA" id="ARBA00023187"/>
    </source>
</evidence>
<comment type="similarity">
    <text evidence="2">Belongs to the SPF27 family.</text>
</comment>
<dbReference type="STRING" id="6248.A0A0K0EKP2"/>
<evidence type="ECO:0000256" key="3">
    <source>
        <dbReference type="ARBA" id="ARBA00014158"/>
    </source>
</evidence>
<dbReference type="PANTHER" id="PTHR13296:SF0">
    <property type="entry name" value="PRE-MRNA-SPLICING FACTOR SPF27"/>
    <property type="match status" value="1"/>
</dbReference>
<evidence type="ECO:0000256" key="5">
    <source>
        <dbReference type="ARBA" id="ARBA00022728"/>
    </source>
</evidence>
<dbReference type="WBParaSite" id="TCONS_00009917.p1">
    <property type="protein sequence ID" value="TCONS_00009917.p1"/>
    <property type="gene ID" value="XLOC_007634"/>
</dbReference>
<dbReference type="PANTHER" id="PTHR13296">
    <property type="entry name" value="BCAS2 PROTEIN"/>
    <property type="match status" value="1"/>
</dbReference>
<evidence type="ECO:0000313" key="8">
    <source>
        <dbReference type="Proteomes" id="UP000035681"/>
    </source>
</evidence>
<evidence type="ECO:0000313" key="9">
    <source>
        <dbReference type="WBParaSite" id="SSTP_0001003500.1"/>
    </source>
</evidence>